<dbReference type="EMBL" id="MU827330">
    <property type="protein sequence ID" value="KAJ7354972.1"/>
    <property type="molecule type" value="Genomic_DNA"/>
</dbReference>
<keyword evidence="9" id="KW-1185">Reference proteome</keyword>
<evidence type="ECO:0000256" key="5">
    <source>
        <dbReference type="ARBA" id="ARBA00023136"/>
    </source>
</evidence>
<keyword evidence="3 7" id="KW-0812">Transmembrane</keyword>
<keyword evidence="5 7" id="KW-0472">Membrane</keyword>
<reference evidence="8" key="1">
    <citation type="submission" date="2023-01" db="EMBL/GenBank/DDBJ databases">
        <title>Genome assembly of the deep-sea coral Lophelia pertusa.</title>
        <authorList>
            <person name="Herrera S."/>
            <person name="Cordes E."/>
        </authorList>
    </citation>
    <scope>NUCLEOTIDE SEQUENCE</scope>
    <source>
        <strain evidence="8">USNM1676648</strain>
        <tissue evidence="8">Polyp</tissue>
    </source>
</reference>
<dbReference type="GO" id="GO:0005044">
    <property type="term" value="F:scavenger receptor activity"/>
    <property type="evidence" value="ECO:0007669"/>
    <property type="project" value="TreeGrafter"/>
</dbReference>
<evidence type="ECO:0000256" key="7">
    <source>
        <dbReference type="SAM" id="Phobius"/>
    </source>
</evidence>
<dbReference type="Pfam" id="PF01130">
    <property type="entry name" value="CD36"/>
    <property type="match status" value="2"/>
</dbReference>
<evidence type="ECO:0000256" key="6">
    <source>
        <dbReference type="ARBA" id="ARBA00023180"/>
    </source>
</evidence>
<evidence type="ECO:0000256" key="1">
    <source>
        <dbReference type="ARBA" id="ARBA00004370"/>
    </source>
</evidence>
<evidence type="ECO:0000256" key="2">
    <source>
        <dbReference type="ARBA" id="ARBA00010532"/>
    </source>
</evidence>
<dbReference type="GO" id="GO:0016020">
    <property type="term" value="C:membrane"/>
    <property type="evidence" value="ECO:0007669"/>
    <property type="project" value="UniProtKB-SubCell"/>
</dbReference>
<protein>
    <submittedName>
        <fullName evidence="8">Uncharacterized protein</fullName>
    </submittedName>
</protein>
<dbReference type="AlphaFoldDB" id="A0A9X0CK90"/>
<evidence type="ECO:0000313" key="8">
    <source>
        <dbReference type="EMBL" id="KAJ7354972.1"/>
    </source>
</evidence>
<evidence type="ECO:0000313" key="9">
    <source>
        <dbReference type="Proteomes" id="UP001163046"/>
    </source>
</evidence>
<comment type="similarity">
    <text evidence="2">Belongs to the CD36 family.</text>
</comment>
<keyword evidence="6" id="KW-0325">Glycoprotein</keyword>
<dbReference type="PANTHER" id="PTHR11923">
    <property type="entry name" value="SCAVENGER RECEPTOR CLASS B TYPE-1 SR-B1"/>
    <property type="match status" value="1"/>
</dbReference>
<evidence type="ECO:0000256" key="3">
    <source>
        <dbReference type="ARBA" id="ARBA00022692"/>
    </source>
</evidence>
<accession>A0A9X0CK90</accession>
<sequence>MIGLSEKKVAFNKKETFEHFVKTRSAPEQDLIMCNKKVAGIALLVTGVILIAIGVIVGLLLPNMAQKAIEDTTCVNSKDSSGYKIWEGPSHFTTRAYIWHITNKDGFLYRGEKPKLVEKGPYVYSTESKKVSVEFEKGRVTSKSFDQAKFNKALTEKECPKCREDDELTVLNAAYLGLMAKATSAEGFSTAFIPLVMNLLFAGINQVTQSQDVTLLQMGQAQYTLPWNPPYNPAFGSWLNSNPAVASLGNNFTLIEMNGLYGALLNASKFGPFTNPTLLKKCTAGNLNIQCGLSLNLITLANPLASAFLKVQAAAFLKKLLCPSPILACFNTSNPLSLPAVGAFVMELSKFVLWYLDSNNYGLTTTRKQSEITLGYVMDKLPFPGYLSGIPVPGTVTSYTNETDAEKHGTNSTLYTCESTEGDRFTWAAIAGESKVNKDLYPNASPEQLKIRGYSGQFPGVESLKACSTKYTPLAKSYELYISAFRFAVPITYEEDVEIHGIPMHKYVLEKSALEVNNVTVFTRGIFDVSRIMKGPIYASLPGFLHGDPSLYKDLNLSSPNANKYESFVSVYIVEDVGDAVP</sequence>
<dbReference type="OrthoDB" id="18585at2759"/>
<dbReference type="PANTHER" id="PTHR11923:SF51">
    <property type="entry name" value="LYSOSOME MEMBRANE PROTEIN 2"/>
    <property type="match status" value="1"/>
</dbReference>
<evidence type="ECO:0000256" key="4">
    <source>
        <dbReference type="ARBA" id="ARBA00022989"/>
    </source>
</evidence>
<feature type="transmembrane region" description="Helical" evidence="7">
    <location>
        <begin position="38"/>
        <end position="61"/>
    </location>
</feature>
<proteinExistence type="inferred from homology"/>
<dbReference type="InterPro" id="IPR002159">
    <property type="entry name" value="CD36_fam"/>
</dbReference>
<dbReference type="Proteomes" id="UP001163046">
    <property type="component" value="Unassembled WGS sequence"/>
</dbReference>
<name>A0A9X0CK90_9CNID</name>
<comment type="caution">
    <text evidence="8">The sequence shown here is derived from an EMBL/GenBank/DDBJ whole genome shotgun (WGS) entry which is preliminary data.</text>
</comment>
<comment type="subcellular location">
    <subcellularLocation>
        <location evidence="1">Membrane</location>
    </subcellularLocation>
</comment>
<gene>
    <name evidence="8" type="ORF">OS493_029082</name>
</gene>
<organism evidence="8 9">
    <name type="scientific">Desmophyllum pertusum</name>
    <dbReference type="NCBI Taxonomy" id="174260"/>
    <lineage>
        <taxon>Eukaryota</taxon>
        <taxon>Metazoa</taxon>
        <taxon>Cnidaria</taxon>
        <taxon>Anthozoa</taxon>
        <taxon>Hexacorallia</taxon>
        <taxon>Scleractinia</taxon>
        <taxon>Caryophylliina</taxon>
        <taxon>Caryophylliidae</taxon>
        <taxon>Desmophyllum</taxon>
    </lineage>
</organism>
<dbReference type="GO" id="GO:0005737">
    <property type="term" value="C:cytoplasm"/>
    <property type="evidence" value="ECO:0007669"/>
    <property type="project" value="TreeGrafter"/>
</dbReference>
<keyword evidence="4 7" id="KW-1133">Transmembrane helix</keyword>